<dbReference type="AlphaFoldDB" id="A0A8E0WMI7"/>
<proteinExistence type="predicted"/>
<comment type="caution">
    <text evidence="1">The sequence shown here is derived from an EMBL/GenBank/DDBJ whole genome shotgun (WGS) entry which is preliminary data.</text>
</comment>
<dbReference type="RefSeq" id="WP_037213935.1">
    <property type="nucleotide sequence ID" value="NZ_CP113531.1"/>
</dbReference>
<evidence type="ECO:0000313" key="2">
    <source>
        <dbReference type="Proteomes" id="UP000027161"/>
    </source>
</evidence>
<gene>
    <name evidence="1" type="ORF">REISMN_02665</name>
</gene>
<organism evidence="1 2">
    <name type="scientific">Rickettsia tamurae subsp. buchneri</name>
    <dbReference type="NCBI Taxonomy" id="1462938"/>
    <lineage>
        <taxon>Bacteria</taxon>
        <taxon>Pseudomonadati</taxon>
        <taxon>Pseudomonadota</taxon>
        <taxon>Alphaproteobacteria</taxon>
        <taxon>Rickettsiales</taxon>
        <taxon>Rickettsiaceae</taxon>
        <taxon>Rickettsieae</taxon>
        <taxon>Rickettsia</taxon>
        <taxon>spotted fever group</taxon>
    </lineage>
</organism>
<dbReference type="Proteomes" id="UP000027161">
    <property type="component" value="Unassembled WGS sequence"/>
</dbReference>
<reference evidence="1 2" key="1">
    <citation type="submission" date="2014-02" db="EMBL/GenBank/DDBJ databases">
        <title>Draft genome sequence of Rickettsia buchneri sp. nov. ISO7T.</title>
        <authorList>
            <person name="Felsheim R.F."/>
            <person name="Kurtti T.J."/>
            <person name="Munderloh U.G."/>
        </authorList>
    </citation>
    <scope>NUCLEOTIDE SEQUENCE [LARGE SCALE GENOMIC DNA]</scope>
    <source>
        <strain evidence="1 2">ISO7</strain>
    </source>
</reference>
<dbReference type="EMBL" id="JFKF01000047">
    <property type="protein sequence ID" value="KDO03239.1"/>
    <property type="molecule type" value="Genomic_DNA"/>
</dbReference>
<sequence length="227" mass="26276">MKQVITTICLLILVKNLSINRAYSMTMEDNYNNSQQYEHSIKLGNPNQIGNKIIFDKDANVSHLTNMRDNDLTNKGSNILNIEEGQFIQQTELGKINALKEYDLNNQNPLLVNAKQIEENPLLHTEGSYFSSSESVTKTDINKSCREGVEFEIDIIKQLIVENELFEGWGEWQDRIIEITPSDIAPSWRKELVKEVYYDKHNWSRATYQGVREEDPLVQIELKNPQL</sequence>
<keyword evidence="2" id="KW-1185">Reference proteome</keyword>
<accession>A0A8E0WMI7</accession>
<evidence type="ECO:0000313" key="1">
    <source>
        <dbReference type="EMBL" id="KDO03239.1"/>
    </source>
</evidence>
<evidence type="ECO:0008006" key="3">
    <source>
        <dbReference type="Google" id="ProtNLM"/>
    </source>
</evidence>
<protein>
    <recommendedName>
        <fullName evidence="3">Conjugative transfer protein TraN</fullName>
    </recommendedName>
</protein>
<name>A0A8E0WMI7_9RICK</name>